<sequence>MCGANKIRYANEFNRPFLAITGGHGETWDLGNVRNGIGISMRGMIYVHVSGDGRSATIGGGTQSGEVIAALWAKGKQAACDCAGIIAPMLGGGHGWLQGQHGLLTDNILSLRLVLADGSAVSASPTENIELFWALRGAGHNFGIVTSVEYRIFDVEPGQGRVWAYEEYVFKQDKLEALFEWANGLFQDDVGSPRPVELTHYGHFEFRPDVDNENPVIVFWLIWQGRGTVPPAYTDQVRALLPASIQAGTTDITGMNALAGAAYGTPACAKGTVSAMLFGVSLKKWNVAGLRATLDIYGTLPPELRNSFVLLEAYSTRAVEAVSDDETAFPDRFNQILASPALYFQLGNATLDELAADYGTRMRQALLGGSGQPLHAYVNYAHGDESLEALYGYEDWRLWRLRWLKAKYDPLGKFGYYAPIARGIPNTLLGELAR</sequence>
<keyword evidence="8" id="KW-1185">Reference proteome</keyword>
<dbReference type="InterPro" id="IPR050416">
    <property type="entry name" value="FAD-linked_Oxidoreductase"/>
</dbReference>
<organism evidence="7 8">
    <name type="scientific">Diaporthe australafricana</name>
    <dbReference type="NCBI Taxonomy" id="127596"/>
    <lineage>
        <taxon>Eukaryota</taxon>
        <taxon>Fungi</taxon>
        <taxon>Dikarya</taxon>
        <taxon>Ascomycota</taxon>
        <taxon>Pezizomycotina</taxon>
        <taxon>Sordariomycetes</taxon>
        <taxon>Sordariomycetidae</taxon>
        <taxon>Diaporthales</taxon>
        <taxon>Diaporthaceae</taxon>
        <taxon>Diaporthe</taxon>
    </lineage>
</organism>
<evidence type="ECO:0000256" key="2">
    <source>
        <dbReference type="ARBA" id="ARBA00005466"/>
    </source>
</evidence>
<evidence type="ECO:0000256" key="4">
    <source>
        <dbReference type="ARBA" id="ARBA00022827"/>
    </source>
</evidence>
<keyword evidence="5" id="KW-0560">Oxidoreductase</keyword>
<reference evidence="7 8" key="1">
    <citation type="journal article" date="2024" name="IMA Fungus">
        <title>IMA Genome - F19 : A genome assembly and annotation guide to empower mycologists, including annotated draft genome sequences of Ceratocystis pirilliformis, Diaporthe australafricana, Fusarium ophioides, Paecilomyces lecythidis, and Sporothrix stenoceras.</title>
        <authorList>
            <person name="Aylward J."/>
            <person name="Wilson A.M."/>
            <person name="Visagie C.M."/>
            <person name="Spraker J."/>
            <person name="Barnes I."/>
            <person name="Buitendag C."/>
            <person name="Ceriani C."/>
            <person name="Del Mar Angel L."/>
            <person name="du Plessis D."/>
            <person name="Fuchs T."/>
            <person name="Gasser K."/>
            <person name="Kramer D."/>
            <person name="Li W."/>
            <person name="Munsamy K."/>
            <person name="Piso A."/>
            <person name="Price J.L."/>
            <person name="Sonnekus B."/>
            <person name="Thomas C."/>
            <person name="van der Nest A."/>
            <person name="van Dijk A."/>
            <person name="van Heerden A."/>
            <person name="van Vuuren N."/>
            <person name="Yilmaz N."/>
            <person name="Duong T.A."/>
            <person name="van der Merwe N.A."/>
            <person name="Wingfield M.J."/>
            <person name="Wingfield B.D."/>
        </authorList>
    </citation>
    <scope>NUCLEOTIDE SEQUENCE [LARGE SCALE GENOMIC DNA]</scope>
    <source>
        <strain evidence="7 8">CMW 18300</strain>
    </source>
</reference>
<dbReference type="Gene3D" id="3.30.465.10">
    <property type="match status" value="1"/>
</dbReference>
<dbReference type="PANTHER" id="PTHR42973:SF9">
    <property type="entry name" value="FAD-BINDING PCMH-TYPE DOMAIN-CONTAINING PROTEIN-RELATED"/>
    <property type="match status" value="1"/>
</dbReference>
<dbReference type="Proteomes" id="UP001583177">
    <property type="component" value="Unassembled WGS sequence"/>
</dbReference>
<evidence type="ECO:0000256" key="1">
    <source>
        <dbReference type="ARBA" id="ARBA00001974"/>
    </source>
</evidence>
<dbReference type="Gene3D" id="3.40.462.20">
    <property type="match status" value="1"/>
</dbReference>
<keyword evidence="4" id="KW-0274">FAD</keyword>
<dbReference type="InterPro" id="IPR036318">
    <property type="entry name" value="FAD-bd_PCMH-like_sf"/>
</dbReference>
<dbReference type="PANTHER" id="PTHR42973">
    <property type="entry name" value="BINDING OXIDOREDUCTASE, PUTATIVE (AFU_ORTHOLOGUE AFUA_1G17690)-RELATED"/>
    <property type="match status" value="1"/>
</dbReference>
<dbReference type="InterPro" id="IPR016166">
    <property type="entry name" value="FAD-bd_PCMH"/>
</dbReference>
<dbReference type="Pfam" id="PF01565">
    <property type="entry name" value="FAD_binding_4"/>
    <property type="match status" value="1"/>
</dbReference>
<protein>
    <recommendedName>
        <fullName evidence="6">FAD-binding PCMH-type domain-containing protein</fullName>
    </recommendedName>
</protein>
<dbReference type="SUPFAM" id="SSF56176">
    <property type="entry name" value="FAD-binding/transporter-associated domain-like"/>
    <property type="match status" value="1"/>
</dbReference>
<evidence type="ECO:0000256" key="5">
    <source>
        <dbReference type="ARBA" id="ARBA00023002"/>
    </source>
</evidence>
<proteinExistence type="inferred from homology"/>
<dbReference type="PROSITE" id="PS51387">
    <property type="entry name" value="FAD_PCMH"/>
    <property type="match status" value="1"/>
</dbReference>
<feature type="domain" description="FAD-binding PCMH-type" evidence="6">
    <location>
        <begin position="1"/>
        <end position="155"/>
    </location>
</feature>
<comment type="similarity">
    <text evidence="2">Belongs to the oxygen-dependent FAD-linked oxidoreductase family.</text>
</comment>
<evidence type="ECO:0000313" key="7">
    <source>
        <dbReference type="EMBL" id="KAL1850737.1"/>
    </source>
</evidence>
<dbReference type="EMBL" id="JAWRVE010000182">
    <property type="protein sequence ID" value="KAL1850737.1"/>
    <property type="molecule type" value="Genomic_DNA"/>
</dbReference>
<evidence type="ECO:0000256" key="3">
    <source>
        <dbReference type="ARBA" id="ARBA00022630"/>
    </source>
</evidence>
<evidence type="ECO:0000259" key="6">
    <source>
        <dbReference type="PROSITE" id="PS51387"/>
    </source>
</evidence>
<accession>A0ABR3W1E4</accession>
<keyword evidence="3" id="KW-0285">Flavoprotein</keyword>
<comment type="caution">
    <text evidence="7">The sequence shown here is derived from an EMBL/GenBank/DDBJ whole genome shotgun (WGS) entry which is preliminary data.</text>
</comment>
<name>A0ABR3W1E4_9PEZI</name>
<dbReference type="InterPro" id="IPR016169">
    <property type="entry name" value="FAD-bd_PCMH_sub2"/>
</dbReference>
<evidence type="ECO:0000313" key="8">
    <source>
        <dbReference type="Proteomes" id="UP001583177"/>
    </source>
</evidence>
<dbReference type="InterPro" id="IPR006094">
    <property type="entry name" value="Oxid_FAD_bind_N"/>
</dbReference>
<gene>
    <name evidence="7" type="ORF">Daus18300_012815</name>
</gene>
<comment type="cofactor">
    <cofactor evidence="1">
        <name>FAD</name>
        <dbReference type="ChEBI" id="CHEBI:57692"/>
    </cofactor>
</comment>